<evidence type="ECO:0000313" key="6">
    <source>
        <dbReference type="EMBL" id="ADE75790.1"/>
    </source>
</evidence>
<dbReference type="InterPro" id="IPR039647">
    <property type="entry name" value="EF_hand_pair_protein_CML-like"/>
</dbReference>
<dbReference type="EMBL" id="BT122409">
    <property type="protein sequence ID" value="ADE75790.1"/>
    <property type="molecule type" value="mRNA"/>
</dbReference>
<dbReference type="PROSITE" id="PS50222">
    <property type="entry name" value="EF_HAND_2"/>
    <property type="match status" value="3"/>
</dbReference>
<dbReference type="Pfam" id="PF13499">
    <property type="entry name" value="EF-hand_7"/>
    <property type="match status" value="1"/>
</dbReference>
<dbReference type="PANTHER" id="PTHR10891">
    <property type="entry name" value="EF-HAND CALCIUM-BINDING DOMAIN CONTAINING PROTEIN"/>
    <property type="match status" value="1"/>
</dbReference>
<dbReference type="PROSITE" id="PS00018">
    <property type="entry name" value="EF_HAND_1"/>
    <property type="match status" value="3"/>
</dbReference>
<keyword evidence="2" id="KW-0677">Repeat</keyword>
<keyword evidence="4" id="KW-0472">Membrane</keyword>
<evidence type="ECO:0000256" key="1">
    <source>
        <dbReference type="ARBA" id="ARBA00022723"/>
    </source>
</evidence>
<proteinExistence type="evidence at transcript level"/>
<feature type="domain" description="EF-hand" evidence="5">
    <location>
        <begin position="212"/>
        <end position="247"/>
    </location>
</feature>
<dbReference type="InterPro" id="IPR018247">
    <property type="entry name" value="EF_Hand_1_Ca_BS"/>
</dbReference>
<reference evidence="6" key="1">
    <citation type="submission" date="2010-04" db="EMBL/GenBank/DDBJ databases">
        <authorList>
            <person name="Reid K.E."/>
            <person name="Liao N."/>
            <person name="Chan S."/>
            <person name="Docking R."/>
            <person name="Taylor G."/>
            <person name="Moore R."/>
            <person name="Mayo M."/>
            <person name="Munro S."/>
            <person name="King J."/>
            <person name="Yanchuk A."/>
            <person name="Holt R."/>
            <person name="Jones S."/>
            <person name="Marra M."/>
            <person name="Ritland C.E."/>
            <person name="Ritland K."/>
            <person name="Bohlmann J."/>
        </authorList>
    </citation>
    <scope>NUCLEOTIDE SEQUENCE</scope>
    <source>
        <tissue evidence="6">Buds collected with no treatment. Collection October 2007</tissue>
    </source>
</reference>
<feature type="domain" description="EF-hand" evidence="5">
    <location>
        <begin position="101"/>
        <end position="132"/>
    </location>
</feature>
<evidence type="ECO:0000256" key="2">
    <source>
        <dbReference type="ARBA" id="ARBA00022737"/>
    </source>
</evidence>
<dbReference type="FunFam" id="1.10.238.10:FF:000003">
    <property type="entry name" value="Calmodulin A"/>
    <property type="match status" value="1"/>
</dbReference>
<dbReference type="SMART" id="SM00054">
    <property type="entry name" value="EFh"/>
    <property type="match status" value="3"/>
</dbReference>
<dbReference type="SUPFAM" id="SSF47473">
    <property type="entry name" value="EF-hand"/>
    <property type="match status" value="1"/>
</dbReference>
<feature type="transmembrane region" description="Helical" evidence="4">
    <location>
        <begin position="12"/>
        <end position="33"/>
    </location>
</feature>
<sequence>MMSDLIIRNRAVSNVGAMSMSGSLIVSMALSWVQKFYSFYNFYIYVWVSQMMKTKFPNLCNRKDPDIIMANAEDPSSGCMIDETSSDVVNKRYTAFVYTWDLSRIFNALDSDGDGLVTAEDVQGLLEKLGIQNISDDNMKIMMGSLEHMSFDDFCRFLLDMWEEAREHAETEEKVLSELVEAFGVFDKNGDGFISPFELQQVLLSLGLKEGKDLESCEMMITRFDRNSDGRIDFEEFENMMTMTGKSLSMCL</sequence>
<protein>
    <recommendedName>
        <fullName evidence="5">EF-hand domain-containing protein</fullName>
    </recommendedName>
</protein>
<dbReference type="AlphaFoldDB" id="D5A8C1"/>
<evidence type="ECO:0000256" key="3">
    <source>
        <dbReference type="ARBA" id="ARBA00022837"/>
    </source>
</evidence>
<evidence type="ECO:0000259" key="5">
    <source>
        <dbReference type="PROSITE" id="PS50222"/>
    </source>
</evidence>
<keyword evidence="4" id="KW-0812">Transmembrane</keyword>
<accession>D5A8C1</accession>
<feature type="domain" description="EF-hand" evidence="5">
    <location>
        <begin position="174"/>
        <end position="209"/>
    </location>
</feature>
<name>D5A8C1_PICSI</name>
<dbReference type="Pfam" id="PF13405">
    <property type="entry name" value="EF-hand_6"/>
    <property type="match status" value="1"/>
</dbReference>
<evidence type="ECO:0000256" key="4">
    <source>
        <dbReference type="SAM" id="Phobius"/>
    </source>
</evidence>
<organism evidence="6">
    <name type="scientific">Picea sitchensis</name>
    <name type="common">Sitka spruce</name>
    <name type="synonym">Pinus sitchensis</name>
    <dbReference type="NCBI Taxonomy" id="3332"/>
    <lineage>
        <taxon>Eukaryota</taxon>
        <taxon>Viridiplantae</taxon>
        <taxon>Streptophyta</taxon>
        <taxon>Embryophyta</taxon>
        <taxon>Tracheophyta</taxon>
        <taxon>Spermatophyta</taxon>
        <taxon>Pinopsida</taxon>
        <taxon>Pinidae</taxon>
        <taxon>Conifers I</taxon>
        <taxon>Pinales</taxon>
        <taxon>Pinaceae</taxon>
        <taxon>Picea</taxon>
    </lineage>
</organism>
<dbReference type="Gene3D" id="1.10.238.10">
    <property type="entry name" value="EF-hand"/>
    <property type="match status" value="2"/>
</dbReference>
<dbReference type="GO" id="GO:0005509">
    <property type="term" value="F:calcium ion binding"/>
    <property type="evidence" value="ECO:0007669"/>
    <property type="project" value="InterPro"/>
</dbReference>
<dbReference type="CDD" id="cd00051">
    <property type="entry name" value="EFh"/>
    <property type="match status" value="1"/>
</dbReference>
<dbReference type="InterPro" id="IPR011992">
    <property type="entry name" value="EF-hand-dom_pair"/>
</dbReference>
<keyword evidence="4" id="KW-1133">Transmembrane helix</keyword>
<dbReference type="InterPro" id="IPR002048">
    <property type="entry name" value="EF_hand_dom"/>
</dbReference>
<keyword evidence="1" id="KW-0479">Metal-binding</keyword>
<keyword evidence="3" id="KW-0106">Calcium</keyword>